<accession>A0AAX2M959</accession>
<dbReference type="GO" id="GO:0004803">
    <property type="term" value="F:transposase activity"/>
    <property type="evidence" value="ECO:0007669"/>
    <property type="project" value="InterPro"/>
</dbReference>
<dbReference type="AlphaFoldDB" id="A0AAX2M959"/>
<dbReference type="InterPro" id="IPR002514">
    <property type="entry name" value="Transposase_8"/>
</dbReference>
<evidence type="ECO:0000313" key="1">
    <source>
        <dbReference type="EMBL" id="SUX32633.1"/>
    </source>
</evidence>
<proteinExistence type="predicted"/>
<sequence>MVELVQAGRSPAELSREFGVTAQSIINWVGQAAVDAGKPLPRKDSLTTVEREELVRLRKQLRQVQMERDILAKTTAWFAGRSDVTPNKSSDS</sequence>
<dbReference type="SUPFAM" id="SSF46689">
    <property type="entry name" value="Homeodomain-like"/>
    <property type="match status" value="1"/>
</dbReference>
<dbReference type="GO" id="GO:0006313">
    <property type="term" value="P:DNA transposition"/>
    <property type="evidence" value="ECO:0007669"/>
    <property type="project" value="InterPro"/>
</dbReference>
<name>A0AAX2M959_CHRVL</name>
<dbReference type="Pfam" id="PF01527">
    <property type="entry name" value="HTH_Tnp_1"/>
    <property type="match status" value="1"/>
</dbReference>
<dbReference type="GO" id="GO:0003677">
    <property type="term" value="F:DNA binding"/>
    <property type="evidence" value="ECO:0007669"/>
    <property type="project" value="InterPro"/>
</dbReference>
<dbReference type="InterPro" id="IPR009057">
    <property type="entry name" value="Homeodomain-like_sf"/>
</dbReference>
<protein>
    <submittedName>
        <fullName evidence="1">Transposase</fullName>
    </submittedName>
</protein>
<dbReference type="EMBL" id="UIGR01000001">
    <property type="protein sequence ID" value="SUX32633.1"/>
    <property type="molecule type" value="Genomic_DNA"/>
</dbReference>
<organism evidence="1 2">
    <name type="scientific">Chromobacterium violaceum</name>
    <dbReference type="NCBI Taxonomy" id="536"/>
    <lineage>
        <taxon>Bacteria</taxon>
        <taxon>Pseudomonadati</taxon>
        <taxon>Pseudomonadota</taxon>
        <taxon>Betaproteobacteria</taxon>
        <taxon>Neisseriales</taxon>
        <taxon>Chromobacteriaceae</taxon>
        <taxon>Chromobacterium</taxon>
    </lineage>
</organism>
<evidence type="ECO:0000313" key="2">
    <source>
        <dbReference type="Proteomes" id="UP000254029"/>
    </source>
</evidence>
<gene>
    <name evidence="1" type="ORF">NCTC8684_01713</name>
</gene>
<comment type="caution">
    <text evidence="1">The sequence shown here is derived from an EMBL/GenBank/DDBJ whole genome shotgun (WGS) entry which is preliminary data.</text>
</comment>
<reference evidence="1 2" key="1">
    <citation type="submission" date="2018-06" db="EMBL/GenBank/DDBJ databases">
        <authorList>
            <consortium name="Pathogen Informatics"/>
            <person name="Doyle S."/>
        </authorList>
    </citation>
    <scope>NUCLEOTIDE SEQUENCE [LARGE SCALE GENOMIC DNA]</scope>
    <source>
        <strain evidence="1 2">NCTC8684</strain>
    </source>
</reference>
<dbReference type="Proteomes" id="UP000254029">
    <property type="component" value="Unassembled WGS sequence"/>
</dbReference>